<dbReference type="EMBL" id="PDEQ01000003">
    <property type="protein sequence ID" value="PEN14002.1"/>
    <property type="molecule type" value="Genomic_DNA"/>
</dbReference>
<evidence type="ECO:0000256" key="3">
    <source>
        <dbReference type="ARBA" id="ARBA00022475"/>
    </source>
</evidence>
<dbReference type="SUPFAM" id="SSF90123">
    <property type="entry name" value="ABC transporter transmembrane region"/>
    <property type="match status" value="1"/>
</dbReference>
<evidence type="ECO:0000256" key="2">
    <source>
        <dbReference type="ARBA" id="ARBA00022448"/>
    </source>
</evidence>
<evidence type="ECO:0000256" key="10">
    <source>
        <dbReference type="SAM" id="Phobius"/>
    </source>
</evidence>
<dbReference type="InterPro" id="IPR039421">
    <property type="entry name" value="Type_1_exporter"/>
</dbReference>
<feature type="transmembrane region" description="Helical" evidence="10">
    <location>
        <begin position="265"/>
        <end position="287"/>
    </location>
</feature>
<feature type="transmembrane region" description="Helical" evidence="10">
    <location>
        <begin position="73"/>
        <end position="90"/>
    </location>
</feature>
<proteinExistence type="predicted"/>
<evidence type="ECO:0000259" key="12">
    <source>
        <dbReference type="PROSITE" id="PS50929"/>
    </source>
</evidence>
<dbReference type="PROSITE" id="PS50929">
    <property type="entry name" value="ABC_TM1F"/>
    <property type="match status" value="1"/>
</dbReference>
<dbReference type="PANTHER" id="PTHR24221:SF646">
    <property type="entry name" value="HAEMOLYSIN SECRETION ATP-BINDING PROTEIN"/>
    <property type="match status" value="1"/>
</dbReference>
<evidence type="ECO:0000256" key="6">
    <source>
        <dbReference type="ARBA" id="ARBA00022840"/>
    </source>
</evidence>
<evidence type="ECO:0000256" key="8">
    <source>
        <dbReference type="ARBA" id="ARBA00023136"/>
    </source>
</evidence>
<keyword evidence="6 13" id="KW-0067">ATP-binding</keyword>
<dbReference type="AlphaFoldDB" id="A0A2A8CZ65"/>
<evidence type="ECO:0000256" key="7">
    <source>
        <dbReference type="ARBA" id="ARBA00022989"/>
    </source>
</evidence>
<feature type="transmembrane region" description="Helical" evidence="10">
    <location>
        <begin position="32"/>
        <end position="53"/>
    </location>
</feature>
<dbReference type="Pfam" id="PF00005">
    <property type="entry name" value="ABC_tran"/>
    <property type="match status" value="1"/>
</dbReference>
<evidence type="ECO:0000256" key="1">
    <source>
        <dbReference type="ARBA" id="ARBA00004651"/>
    </source>
</evidence>
<dbReference type="GO" id="GO:0034040">
    <property type="term" value="F:ATPase-coupled lipid transmembrane transporter activity"/>
    <property type="evidence" value="ECO:0007669"/>
    <property type="project" value="TreeGrafter"/>
</dbReference>
<evidence type="ECO:0000256" key="5">
    <source>
        <dbReference type="ARBA" id="ARBA00022741"/>
    </source>
</evidence>
<dbReference type="Gene3D" id="1.20.1560.10">
    <property type="entry name" value="ABC transporter type 1, transmembrane domain"/>
    <property type="match status" value="1"/>
</dbReference>
<dbReference type="SMART" id="SM00382">
    <property type="entry name" value="AAA"/>
    <property type="match status" value="1"/>
</dbReference>
<comment type="subcellular location">
    <subcellularLocation>
        <location evidence="1">Cell membrane</location>
        <topology evidence="1">Multi-pass membrane protein</topology>
    </subcellularLocation>
</comment>
<accession>A0A2A8CZ65</accession>
<keyword evidence="4 10" id="KW-0812">Transmembrane</keyword>
<comment type="caution">
    <text evidence="13">The sequence shown here is derived from an EMBL/GenBank/DDBJ whole genome shotgun (WGS) entry which is preliminary data.</text>
</comment>
<organism evidence="13 14">
    <name type="scientific">Longibacter salinarum</name>
    <dbReference type="NCBI Taxonomy" id="1850348"/>
    <lineage>
        <taxon>Bacteria</taxon>
        <taxon>Pseudomonadati</taxon>
        <taxon>Rhodothermota</taxon>
        <taxon>Rhodothermia</taxon>
        <taxon>Rhodothermales</taxon>
        <taxon>Salisaetaceae</taxon>
        <taxon>Longibacter</taxon>
    </lineage>
</organism>
<keyword evidence="8 10" id="KW-0472">Membrane</keyword>
<feature type="domain" description="ABC transmembrane type-1" evidence="12">
    <location>
        <begin position="38"/>
        <end position="325"/>
    </location>
</feature>
<feature type="compositionally biased region" description="Polar residues" evidence="9">
    <location>
        <begin position="640"/>
        <end position="656"/>
    </location>
</feature>
<dbReference type="InterPro" id="IPR003439">
    <property type="entry name" value="ABC_transporter-like_ATP-bd"/>
</dbReference>
<dbReference type="FunFam" id="3.40.50.300:FF:000221">
    <property type="entry name" value="Multidrug ABC transporter ATP-binding protein"/>
    <property type="match status" value="1"/>
</dbReference>
<dbReference type="GO" id="GO:0140359">
    <property type="term" value="F:ABC-type transporter activity"/>
    <property type="evidence" value="ECO:0007669"/>
    <property type="project" value="InterPro"/>
</dbReference>
<dbReference type="GO" id="GO:0005886">
    <property type="term" value="C:plasma membrane"/>
    <property type="evidence" value="ECO:0007669"/>
    <property type="project" value="UniProtKB-SubCell"/>
</dbReference>
<dbReference type="GO" id="GO:0016887">
    <property type="term" value="F:ATP hydrolysis activity"/>
    <property type="evidence" value="ECO:0007669"/>
    <property type="project" value="InterPro"/>
</dbReference>
<evidence type="ECO:0000313" key="13">
    <source>
        <dbReference type="EMBL" id="PEN14002.1"/>
    </source>
</evidence>
<protein>
    <submittedName>
        <fullName evidence="13">Multidrug ABC transporter ATP-binding protein</fullName>
    </submittedName>
</protein>
<dbReference type="PROSITE" id="PS00211">
    <property type="entry name" value="ABC_TRANSPORTER_1"/>
    <property type="match status" value="1"/>
</dbReference>
<evidence type="ECO:0000256" key="9">
    <source>
        <dbReference type="SAM" id="MobiDB-lite"/>
    </source>
</evidence>
<feature type="transmembrane region" description="Helical" evidence="10">
    <location>
        <begin position="152"/>
        <end position="172"/>
    </location>
</feature>
<dbReference type="PROSITE" id="PS50893">
    <property type="entry name" value="ABC_TRANSPORTER_2"/>
    <property type="match status" value="1"/>
</dbReference>
<feature type="region of interest" description="Disordered" evidence="9">
    <location>
        <begin position="608"/>
        <end position="656"/>
    </location>
</feature>
<name>A0A2A8CZ65_9BACT</name>
<dbReference type="GO" id="GO:0005524">
    <property type="term" value="F:ATP binding"/>
    <property type="evidence" value="ECO:0007669"/>
    <property type="project" value="UniProtKB-KW"/>
</dbReference>
<dbReference type="InterPro" id="IPR003593">
    <property type="entry name" value="AAA+_ATPase"/>
</dbReference>
<reference evidence="13 14" key="1">
    <citation type="submission" date="2017-10" db="EMBL/GenBank/DDBJ databases">
        <title>Draft genome of Longibacter Salinarum.</title>
        <authorList>
            <person name="Goh K.M."/>
            <person name="Shamsir M.S."/>
            <person name="Lim S.W."/>
        </authorList>
    </citation>
    <scope>NUCLEOTIDE SEQUENCE [LARGE SCALE GENOMIC DNA]</scope>
    <source>
        <strain evidence="13 14">KCTC 52045</strain>
    </source>
</reference>
<sequence length="656" mass="72074">MALSSASIREGLRRLTYVPDALRLVWASAKGWTAGWSVLLVLRGIIPAATVYLTKLVVDAADAAIGQGLGWETAQPVVVLAALMAALMLLQELLGGLTTWVQTAQSESLTDFVKAKVHEKAGSVDLAFFESPDYFDLMSRANEEASSRTLSLLQNIGAMVQNGITLAGVAIILIPYGLWIPIALLLSTLPALWVVVRHKRIYHQWWSDTTEDRRWAQYFDRLLTYPQPAPEVRQFELAPAIRRAYISLRKMLRESKIRLIGRQNLASFGAATLGLFVTGGVMVWMGARALSGTATLGDLALFYRAFSEGRGLLRSMLGGLGNLYADTLFIHHLFTFLELEPTVTEPEEPVTIPSRAAAANGRPMSSPGITFENVTFRYPASEENALDGFDLRIEAGQTVAIVGPNGAGKSTLTKLLCRFYDPQEGSVRVDGVDLRDMSLESLRRMITVMFQHPIHFIATGVDNIRMGDVRQEPDRQDLEAAARAGGAHDILKRLPEGYQTLLGKQFRGGVELSGGQWQRVTLARAFFRQAPIVVLDEPTSFMDSWAETKWLNRFCTLVQDRTAIIVTHRFTTAMKADVIHVVDNGRVIESGSHEELLEQDGIYAESWRAQTATSRHQVTHEPSGDGASTMHADPMASESEPASTSPTVDGSFSSAT</sequence>
<dbReference type="Proteomes" id="UP000220102">
    <property type="component" value="Unassembled WGS sequence"/>
</dbReference>
<dbReference type="SUPFAM" id="SSF52540">
    <property type="entry name" value="P-loop containing nucleoside triphosphate hydrolases"/>
    <property type="match status" value="1"/>
</dbReference>
<keyword evidence="5" id="KW-0547">Nucleotide-binding</keyword>
<feature type="transmembrane region" description="Helical" evidence="10">
    <location>
        <begin position="178"/>
        <end position="196"/>
    </location>
</feature>
<keyword evidence="7 10" id="KW-1133">Transmembrane helix</keyword>
<keyword evidence="3" id="KW-1003">Cell membrane</keyword>
<dbReference type="InterPro" id="IPR027417">
    <property type="entry name" value="P-loop_NTPase"/>
</dbReference>
<evidence type="ECO:0000259" key="11">
    <source>
        <dbReference type="PROSITE" id="PS50893"/>
    </source>
</evidence>
<dbReference type="PANTHER" id="PTHR24221">
    <property type="entry name" value="ATP-BINDING CASSETTE SUB-FAMILY B"/>
    <property type="match status" value="1"/>
</dbReference>
<evidence type="ECO:0000313" key="14">
    <source>
        <dbReference type="Proteomes" id="UP000220102"/>
    </source>
</evidence>
<gene>
    <name evidence="13" type="ORF">CRI94_08100</name>
</gene>
<feature type="domain" description="ABC transporter" evidence="11">
    <location>
        <begin position="369"/>
        <end position="609"/>
    </location>
</feature>
<evidence type="ECO:0000256" key="4">
    <source>
        <dbReference type="ARBA" id="ARBA00022692"/>
    </source>
</evidence>
<dbReference type="InterPro" id="IPR011527">
    <property type="entry name" value="ABC1_TM_dom"/>
</dbReference>
<dbReference type="InterPro" id="IPR036640">
    <property type="entry name" value="ABC1_TM_sf"/>
</dbReference>
<keyword evidence="2" id="KW-0813">Transport</keyword>
<dbReference type="Gene3D" id="3.40.50.300">
    <property type="entry name" value="P-loop containing nucleotide triphosphate hydrolases"/>
    <property type="match status" value="1"/>
</dbReference>
<keyword evidence="14" id="KW-1185">Reference proteome</keyword>
<dbReference type="InterPro" id="IPR017871">
    <property type="entry name" value="ABC_transporter-like_CS"/>
</dbReference>